<organism evidence="1 2">
    <name type="scientific">Aduncisulcus paluster</name>
    <dbReference type="NCBI Taxonomy" id="2918883"/>
    <lineage>
        <taxon>Eukaryota</taxon>
        <taxon>Metamonada</taxon>
        <taxon>Carpediemonas-like organisms</taxon>
        <taxon>Aduncisulcus</taxon>
    </lineage>
</organism>
<name>A0ABQ5K155_9EUKA</name>
<protein>
    <submittedName>
        <fullName evidence="1">Uncharacterized protein</fullName>
    </submittedName>
</protein>
<keyword evidence="2" id="KW-1185">Reference proteome</keyword>
<accession>A0ABQ5K155</accession>
<evidence type="ECO:0000313" key="2">
    <source>
        <dbReference type="Proteomes" id="UP001057375"/>
    </source>
</evidence>
<dbReference type="Proteomes" id="UP001057375">
    <property type="component" value="Unassembled WGS sequence"/>
</dbReference>
<dbReference type="EMBL" id="BQXS01012564">
    <property type="protein sequence ID" value="GKT25072.1"/>
    <property type="molecule type" value="Genomic_DNA"/>
</dbReference>
<evidence type="ECO:0000313" key="1">
    <source>
        <dbReference type="EMBL" id="GKT25072.1"/>
    </source>
</evidence>
<reference evidence="1" key="1">
    <citation type="submission" date="2022-03" db="EMBL/GenBank/DDBJ databases">
        <title>Draft genome sequence of Aduncisulcus paluster, a free-living microaerophilic Fornicata.</title>
        <authorList>
            <person name="Yuyama I."/>
            <person name="Kume K."/>
            <person name="Tamura T."/>
            <person name="Inagaki Y."/>
            <person name="Hashimoto T."/>
        </authorList>
    </citation>
    <scope>NUCLEOTIDE SEQUENCE</scope>
    <source>
        <strain evidence="1">NY0171</strain>
    </source>
</reference>
<comment type="caution">
    <text evidence="1">The sequence shown here is derived from an EMBL/GenBank/DDBJ whole genome shotgun (WGS) entry which is preliminary data.</text>
</comment>
<gene>
    <name evidence="1" type="ORF">ADUPG1_012924</name>
</gene>
<proteinExistence type="predicted"/>
<sequence length="205" mass="22711">MSLVKGFLPMTMEAIRAETWQGSFELSYEKLKEGIFLSSCHIDSPIEGELKSSCEDICGTSCVLSSYKLGVELAPKILSTVVFPFFLAAFVLNSDTLTRSLMIPNTVISTISVHSFKLPNEQILKSQEREGITKVADAVHIATTWRNHDGKKHIDDILEASSGADSDCDIYKDQLEYIQTILSYLRSCLLTLGHVASHHNVDRVG</sequence>